<name>A0A1G7T294_PSEOR</name>
<sequence length="62" mass="6485">MFTPICCPGCTAIVIVPDFSADFAALGRHCPCCGIDVNEARHAELVPVPARLSAEGADGSRR</sequence>
<accession>A0A1G7T294</accession>
<dbReference type="Proteomes" id="UP000198967">
    <property type="component" value="Unassembled WGS sequence"/>
</dbReference>
<organism evidence="1 2">
    <name type="scientific">Pseudonocardia oroxyli</name>
    <dbReference type="NCBI Taxonomy" id="366584"/>
    <lineage>
        <taxon>Bacteria</taxon>
        <taxon>Bacillati</taxon>
        <taxon>Actinomycetota</taxon>
        <taxon>Actinomycetes</taxon>
        <taxon>Pseudonocardiales</taxon>
        <taxon>Pseudonocardiaceae</taxon>
        <taxon>Pseudonocardia</taxon>
    </lineage>
</organism>
<evidence type="ECO:0000313" key="1">
    <source>
        <dbReference type="EMBL" id="SDG28710.1"/>
    </source>
</evidence>
<protein>
    <submittedName>
        <fullName evidence="1">Uncharacterized protein</fullName>
    </submittedName>
</protein>
<dbReference type="EMBL" id="FNBE01000010">
    <property type="protein sequence ID" value="SDG28710.1"/>
    <property type="molecule type" value="Genomic_DNA"/>
</dbReference>
<evidence type="ECO:0000313" key="2">
    <source>
        <dbReference type="Proteomes" id="UP000198967"/>
    </source>
</evidence>
<proteinExistence type="predicted"/>
<dbReference type="AlphaFoldDB" id="A0A1G7T294"/>
<gene>
    <name evidence="1" type="ORF">SAMN05216377_110158</name>
</gene>
<reference evidence="1 2" key="1">
    <citation type="submission" date="2016-10" db="EMBL/GenBank/DDBJ databases">
        <authorList>
            <person name="de Groot N.N."/>
        </authorList>
    </citation>
    <scope>NUCLEOTIDE SEQUENCE [LARGE SCALE GENOMIC DNA]</scope>
    <source>
        <strain evidence="1 2">CGMCC 4.3143</strain>
    </source>
</reference>
<keyword evidence="2" id="KW-1185">Reference proteome</keyword>